<evidence type="ECO:0000313" key="1">
    <source>
        <dbReference type="EMBL" id="MCT8988415.1"/>
    </source>
</evidence>
<evidence type="ECO:0000313" key="2">
    <source>
        <dbReference type="Proteomes" id="UP001431192"/>
    </source>
</evidence>
<reference evidence="1" key="1">
    <citation type="submission" date="2022-09" db="EMBL/GenBank/DDBJ databases">
        <title>Shewanella sp. KJ10-1 sp.nov, isolated from marine algae.</title>
        <authorList>
            <person name="Butt M."/>
            <person name="Lee J.K."/>
            <person name="Kim J.M."/>
            <person name="Choi D.G."/>
        </authorList>
    </citation>
    <scope>NUCLEOTIDE SEQUENCE</scope>
    <source>
        <strain evidence="1">KJ10-1</strain>
    </source>
</reference>
<keyword evidence="2" id="KW-1185">Reference proteome</keyword>
<dbReference type="EMBL" id="JAODOQ010000001">
    <property type="protein sequence ID" value="MCT8988415.1"/>
    <property type="molecule type" value="Genomic_DNA"/>
</dbReference>
<proteinExistence type="predicted"/>
<protein>
    <submittedName>
        <fullName evidence="1">Uncharacterized protein</fullName>
    </submittedName>
</protein>
<organism evidence="1 2">
    <name type="scientific">Shewanella phaeophyticola</name>
    <dbReference type="NCBI Taxonomy" id="2978345"/>
    <lineage>
        <taxon>Bacteria</taxon>
        <taxon>Pseudomonadati</taxon>
        <taxon>Pseudomonadota</taxon>
        <taxon>Gammaproteobacteria</taxon>
        <taxon>Alteromonadales</taxon>
        <taxon>Shewanellaceae</taxon>
        <taxon>Shewanella</taxon>
    </lineage>
</organism>
<sequence>MPTTFDLSRLDPKHSNHTSQLTVDVVKGHFERGGEMQWQSQTINVDKIVLFNPLPLESGLNKSANNDYHTLNYHPDDKVQFIVNTLSVRPDADHIVRIDNVQTPLPSQLTLAADKQLFISEKLLSSALSGKEDITRIYLELGELK</sequence>
<dbReference type="Proteomes" id="UP001431192">
    <property type="component" value="Unassembled WGS sequence"/>
</dbReference>
<name>A0ABT2P930_9GAMM</name>
<accession>A0ABT2P930</accession>
<gene>
    <name evidence="1" type="ORF">N4T56_20680</name>
</gene>
<comment type="caution">
    <text evidence="1">The sequence shown here is derived from an EMBL/GenBank/DDBJ whole genome shotgun (WGS) entry which is preliminary data.</text>
</comment>
<dbReference type="RefSeq" id="WP_261734507.1">
    <property type="nucleotide sequence ID" value="NZ_JAODOQ010000001.1"/>
</dbReference>